<proteinExistence type="inferred from homology"/>
<accession>A0AAE1XD45</accession>
<evidence type="ECO:0000313" key="8">
    <source>
        <dbReference type="EMBL" id="KAK4409554.1"/>
    </source>
</evidence>
<keyword evidence="9" id="KW-1185">Reference proteome</keyword>
<keyword evidence="5" id="KW-0493">Microtubule</keyword>
<comment type="similarity">
    <text evidence="4 5">Belongs to the TRAFAC class myosin-kinesin ATPase superfamily. Kinesin family.</text>
</comment>
<dbReference type="PANTHER" id="PTHR47972:SF50">
    <property type="entry name" value="KINESIN-LIKE PROTEIN KIN-14P"/>
    <property type="match status" value="1"/>
</dbReference>
<dbReference type="GO" id="GO:0008017">
    <property type="term" value="F:microtubule binding"/>
    <property type="evidence" value="ECO:0007669"/>
    <property type="project" value="InterPro"/>
</dbReference>
<evidence type="ECO:0000313" key="9">
    <source>
        <dbReference type="Proteomes" id="UP001289374"/>
    </source>
</evidence>
<comment type="caution">
    <text evidence="4">Lacks conserved residue(s) required for the propagation of feature annotation.</text>
</comment>
<evidence type="ECO:0000259" key="7">
    <source>
        <dbReference type="PROSITE" id="PS50067"/>
    </source>
</evidence>
<name>A0AAE1XD45_9LAMI</name>
<dbReference type="SMART" id="SM00129">
    <property type="entry name" value="KISc"/>
    <property type="match status" value="1"/>
</dbReference>
<dbReference type="PROSITE" id="PS00411">
    <property type="entry name" value="KINESIN_MOTOR_1"/>
    <property type="match status" value="1"/>
</dbReference>
<dbReference type="InterPro" id="IPR027640">
    <property type="entry name" value="Kinesin-like_fam"/>
</dbReference>
<dbReference type="FunFam" id="3.40.850.10:FF:000178">
    <property type="entry name" value="Kinesin-related protein3"/>
    <property type="match status" value="1"/>
</dbReference>
<dbReference type="SUPFAM" id="SSF52540">
    <property type="entry name" value="P-loop containing nucleoside triphosphate hydrolases"/>
    <property type="match status" value="1"/>
</dbReference>
<dbReference type="GO" id="GO:0005524">
    <property type="term" value="F:ATP binding"/>
    <property type="evidence" value="ECO:0007669"/>
    <property type="project" value="UniProtKB-KW"/>
</dbReference>
<dbReference type="GO" id="GO:0005874">
    <property type="term" value="C:microtubule"/>
    <property type="evidence" value="ECO:0007669"/>
    <property type="project" value="UniProtKB-KW"/>
</dbReference>
<organism evidence="8 9">
    <name type="scientific">Sesamum angolense</name>
    <dbReference type="NCBI Taxonomy" id="2727404"/>
    <lineage>
        <taxon>Eukaryota</taxon>
        <taxon>Viridiplantae</taxon>
        <taxon>Streptophyta</taxon>
        <taxon>Embryophyta</taxon>
        <taxon>Tracheophyta</taxon>
        <taxon>Spermatophyta</taxon>
        <taxon>Magnoliopsida</taxon>
        <taxon>eudicotyledons</taxon>
        <taxon>Gunneridae</taxon>
        <taxon>Pentapetalae</taxon>
        <taxon>asterids</taxon>
        <taxon>lamiids</taxon>
        <taxon>Lamiales</taxon>
        <taxon>Pedaliaceae</taxon>
        <taxon>Sesamum</taxon>
    </lineage>
</organism>
<evidence type="ECO:0000256" key="2">
    <source>
        <dbReference type="ARBA" id="ARBA00022840"/>
    </source>
</evidence>
<dbReference type="AlphaFoldDB" id="A0AAE1XD45"/>
<feature type="domain" description="Kinesin motor" evidence="7">
    <location>
        <begin position="209"/>
        <end position="274"/>
    </location>
</feature>
<dbReference type="InterPro" id="IPR027417">
    <property type="entry name" value="P-loop_NTPase"/>
</dbReference>
<reference evidence="8" key="2">
    <citation type="journal article" date="2024" name="Plant">
        <title>Genomic evolution and insights into agronomic trait innovations of Sesamum species.</title>
        <authorList>
            <person name="Miao H."/>
            <person name="Wang L."/>
            <person name="Qu L."/>
            <person name="Liu H."/>
            <person name="Sun Y."/>
            <person name="Le M."/>
            <person name="Wang Q."/>
            <person name="Wei S."/>
            <person name="Zheng Y."/>
            <person name="Lin W."/>
            <person name="Duan Y."/>
            <person name="Cao H."/>
            <person name="Xiong S."/>
            <person name="Wang X."/>
            <person name="Wei L."/>
            <person name="Li C."/>
            <person name="Ma Q."/>
            <person name="Ju M."/>
            <person name="Zhao R."/>
            <person name="Li G."/>
            <person name="Mu C."/>
            <person name="Tian Q."/>
            <person name="Mei H."/>
            <person name="Zhang T."/>
            <person name="Gao T."/>
            <person name="Zhang H."/>
        </authorList>
    </citation>
    <scope>NUCLEOTIDE SEQUENCE</scope>
    <source>
        <strain evidence="8">K16</strain>
    </source>
</reference>
<dbReference type="PROSITE" id="PS50067">
    <property type="entry name" value="KINESIN_MOTOR_2"/>
    <property type="match status" value="2"/>
</dbReference>
<dbReference type="InterPro" id="IPR001752">
    <property type="entry name" value="Kinesin_motor_dom"/>
</dbReference>
<dbReference type="EMBL" id="JACGWL010000001">
    <property type="protein sequence ID" value="KAK4409554.1"/>
    <property type="molecule type" value="Genomic_DNA"/>
</dbReference>
<evidence type="ECO:0000256" key="1">
    <source>
        <dbReference type="ARBA" id="ARBA00022741"/>
    </source>
</evidence>
<dbReference type="InterPro" id="IPR031852">
    <property type="entry name" value="Vik1/Cik1_MT-bd"/>
</dbReference>
<dbReference type="InterPro" id="IPR036961">
    <property type="entry name" value="Kinesin_motor_dom_sf"/>
</dbReference>
<dbReference type="InterPro" id="IPR019821">
    <property type="entry name" value="Kinesin_motor_CS"/>
</dbReference>
<evidence type="ECO:0000256" key="6">
    <source>
        <dbReference type="SAM" id="Coils"/>
    </source>
</evidence>
<evidence type="ECO:0000256" key="4">
    <source>
        <dbReference type="PROSITE-ProRule" id="PRU00283"/>
    </source>
</evidence>
<comment type="caution">
    <text evidence="8">The sequence shown here is derived from an EMBL/GenBank/DDBJ whole genome shotgun (WGS) entry which is preliminary data.</text>
</comment>
<evidence type="ECO:0000256" key="5">
    <source>
        <dbReference type="RuleBase" id="RU000394"/>
    </source>
</evidence>
<protein>
    <recommendedName>
        <fullName evidence="5">Kinesin-like protein</fullName>
    </recommendedName>
</protein>
<keyword evidence="1 5" id="KW-0547">Nucleotide-binding</keyword>
<dbReference type="PANTHER" id="PTHR47972">
    <property type="entry name" value="KINESIN-LIKE PROTEIN KLP-3"/>
    <property type="match status" value="1"/>
</dbReference>
<feature type="domain" description="Kinesin motor" evidence="7">
    <location>
        <begin position="290"/>
        <end position="450"/>
    </location>
</feature>
<feature type="coiled-coil region" evidence="6">
    <location>
        <begin position="7"/>
        <end position="128"/>
    </location>
</feature>
<keyword evidence="6" id="KW-0175">Coiled coil</keyword>
<reference evidence="8" key="1">
    <citation type="submission" date="2020-06" db="EMBL/GenBank/DDBJ databases">
        <authorList>
            <person name="Li T."/>
            <person name="Hu X."/>
            <person name="Zhang T."/>
            <person name="Song X."/>
            <person name="Zhang H."/>
            <person name="Dai N."/>
            <person name="Sheng W."/>
            <person name="Hou X."/>
            <person name="Wei L."/>
        </authorList>
    </citation>
    <scope>NUCLEOTIDE SEQUENCE</scope>
    <source>
        <strain evidence="8">K16</strain>
        <tissue evidence="8">Leaf</tissue>
    </source>
</reference>
<dbReference type="PRINTS" id="PR00380">
    <property type="entry name" value="KINESINHEAVY"/>
</dbReference>
<dbReference type="Proteomes" id="UP001289374">
    <property type="component" value="Unassembled WGS sequence"/>
</dbReference>
<keyword evidence="2 5" id="KW-0067">ATP-binding</keyword>
<dbReference type="Gene3D" id="1.10.287.1490">
    <property type="match status" value="1"/>
</dbReference>
<keyword evidence="3 5" id="KW-0505">Motor protein</keyword>
<dbReference type="GO" id="GO:0003777">
    <property type="term" value="F:microtubule motor activity"/>
    <property type="evidence" value="ECO:0007669"/>
    <property type="project" value="InterPro"/>
</dbReference>
<dbReference type="Gene3D" id="3.40.850.10">
    <property type="entry name" value="Kinesin motor domain"/>
    <property type="match status" value="2"/>
</dbReference>
<sequence>MESRNRVKEVESELMESRNRVKEFESELMESRNRVKEFESELMESSNRTKEVKEFESELMESRNRVKEFERELMESRNRAKEFESSLMESRNRVKEVESSLLESRNKVKEVESLLMESRNREKELEAISESKSESWSKKKHLPYIHRFSAWFASQSIQQEIVRTKKSYLEGFSTLGSRIKVLDDAAKNYYSLLAENRKLHNELQELKGNIRVYCRIRPFLPGQKGKQSIVEYIGENGELIVVNPAKQGKEGRRSFKFDKVYGPTATQVLVFLDLHTLGILSTAKANGLAVPDASVQAVNSTSDVLELMDIGLKNRAKSSTALNERSSRSHSVVSIHARGVDLKSGSSLRGSLHLVDLAGSERVDRSEVTGDRLKEAQHINKSLSALGDVIFALSQKNAHVPYRNSKLTQVLQSSLGGQAKTLMFVQLNPDVSSYSETVSTLKFAERVSGVELGAAKSSKEGRDVRELMEQVASLKDTIAKKDDEIETLQLHKDPKNAV</sequence>
<feature type="coiled-coil region" evidence="6">
    <location>
        <begin position="464"/>
        <end position="491"/>
    </location>
</feature>
<gene>
    <name evidence="8" type="ORF">Sango_0028400</name>
</gene>
<dbReference type="GO" id="GO:0007018">
    <property type="term" value="P:microtubule-based movement"/>
    <property type="evidence" value="ECO:0007669"/>
    <property type="project" value="InterPro"/>
</dbReference>
<dbReference type="Pfam" id="PF16796">
    <property type="entry name" value="Microtub_bd"/>
    <property type="match status" value="1"/>
</dbReference>
<dbReference type="Pfam" id="PF00225">
    <property type="entry name" value="Kinesin"/>
    <property type="match status" value="1"/>
</dbReference>
<evidence type="ECO:0000256" key="3">
    <source>
        <dbReference type="ARBA" id="ARBA00023175"/>
    </source>
</evidence>